<feature type="transmembrane region" description="Helical" evidence="1">
    <location>
        <begin position="7"/>
        <end position="29"/>
    </location>
</feature>
<reference evidence="2 3" key="1">
    <citation type="submission" date="2018-02" db="EMBL/GenBank/DDBJ databases">
        <title>Complete genome of Nitrosopumilus oxyclinae HCE1.</title>
        <authorList>
            <person name="Qin W."/>
            <person name="Zheng Y."/>
            <person name="Stahl D.A."/>
        </authorList>
    </citation>
    <scope>NUCLEOTIDE SEQUENCE [LARGE SCALE GENOMIC DNA]</scope>
    <source>
        <strain evidence="2 3">HCE1</strain>
    </source>
</reference>
<dbReference type="GeneID" id="56061828"/>
<dbReference type="OrthoDB" id="3057at2157"/>
<name>A0A7D5RBW4_9ARCH</name>
<organism evidence="2 3">
    <name type="scientific">Nitrosopumilus oxyclinae</name>
    <dbReference type="NCBI Taxonomy" id="1959104"/>
    <lineage>
        <taxon>Archaea</taxon>
        <taxon>Nitrososphaerota</taxon>
        <taxon>Nitrososphaeria</taxon>
        <taxon>Nitrosopumilales</taxon>
        <taxon>Nitrosopumilaceae</taxon>
        <taxon>Nitrosopumilus</taxon>
    </lineage>
</organism>
<dbReference type="RefSeq" id="WP_179362426.1">
    <property type="nucleotide sequence ID" value="NZ_CP026994.1"/>
</dbReference>
<feature type="transmembrane region" description="Helical" evidence="1">
    <location>
        <begin position="35"/>
        <end position="51"/>
    </location>
</feature>
<proteinExistence type="predicted"/>
<protein>
    <submittedName>
        <fullName evidence="2">Uncharacterized protein</fullName>
    </submittedName>
</protein>
<keyword evidence="1" id="KW-0812">Transmembrane</keyword>
<evidence type="ECO:0000256" key="1">
    <source>
        <dbReference type="SAM" id="Phobius"/>
    </source>
</evidence>
<keyword evidence="3" id="KW-1185">Reference proteome</keyword>
<dbReference type="Proteomes" id="UP000509441">
    <property type="component" value="Chromosome"/>
</dbReference>
<dbReference type="AlphaFoldDB" id="A0A7D5RBW4"/>
<sequence length="63" mass="7024">MAKLLEMIGLALVAIMTLGFVGVFIPYGIQNGTSELFWGCAGATLMIIIYRKMKNKKEEQKEN</sequence>
<dbReference type="KEGG" id="nox:C5F49_07500"/>
<accession>A0A7D5RBW4</accession>
<evidence type="ECO:0000313" key="2">
    <source>
        <dbReference type="EMBL" id="QLH05183.1"/>
    </source>
</evidence>
<gene>
    <name evidence="2" type="ORF">C5F49_07500</name>
</gene>
<evidence type="ECO:0000313" key="3">
    <source>
        <dbReference type="Proteomes" id="UP000509441"/>
    </source>
</evidence>
<dbReference type="EMBL" id="CP026994">
    <property type="protein sequence ID" value="QLH05183.1"/>
    <property type="molecule type" value="Genomic_DNA"/>
</dbReference>
<keyword evidence="1" id="KW-0472">Membrane</keyword>
<keyword evidence="1" id="KW-1133">Transmembrane helix</keyword>